<comment type="similarity">
    <text evidence="9">Belongs to the TatA/E family.</text>
</comment>
<evidence type="ECO:0000256" key="4">
    <source>
        <dbReference type="ARBA" id="ARBA00022692"/>
    </source>
</evidence>
<dbReference type="GO" id="GO:0043953">
    <property type="term" value="P:protein transport by the Tat complex"/>
    <property type="evidence" value="ECO:0007669"/>
    <property type="project" value="UniProtKB-UniRule"/>
</dbReference>
<feature type="compositionally biased region" description="Polar residues" evidence="10">
    <location>
        <begin position="53"/>
        <end position="78"/>
    </location>
</feature>
<feature type="region of interest" description="Disordered" evidence="10">
    <location>
        <begin position="40"/>
        <end position="78"/>
    </location>
</feature>
<dbReference type="NCBIfam" id="TIGR01411">
    <property type="entry name" value="tatAE"/>
    <property type="match status" value="1"/>
</dbReference>
<dbReference type="InterPro" id="IPR003369">
    <property type="entry name" value="TatA/B/E"/>
</dbReference>
<feature type="transmembrane region" description="Helical" evidence="9">
    <location>
        <begin position="6"/>
        <end position="22"/>
    </location>
</feature>
<keyword evidence="4 9" id="KW-0812">Transmembrane</keyword>
<protein>
    <recommendedName>
        <fullName evidence="9">Sec-independent protein translocase protein TatA</fullName>
    </recommendedName>
</protein>
<sequence length="78" mass="8483">MGGISIWQLLIIAVIVALLFGTKKLRGLGSDLGSAIKGFKESVSDDKSEPQKNEQLTDQSQTEQDADFTSQKSETPKK</sequence>
<keyword evidence="6 9" id="KW-1133">Transmembrane helix</keyword>
<evidence type="ECO:0000256" key="7">
    <source>
        <dbReference type="ARBA" id="ARBA00023010"/>
    </source>
</evidence>
<dbReference type="Gene3D" id="1.20.5.3310">
    <property type="match status" value="1"/>
</dbReference>
<dbReference type="AlphaFoldDB" id="A0A8J6QGN6"/>
<dbReference type="EMBL" id="JACXAF010000001">
    <property type="protein sequence ID" value="MBD1388017.1"/>
    <property type="molecule type" value="Genomic_DNA"/>
</dbReference>
<keyword evidence="2 9" id="KW-0813">Transport</keyword>
<organism evidence="11 12">
    <name type="scientific">Neiella litorisoli</name>
    <dbReference type="NCBI Taxonomy" id="2771431"/>
    <lineage>
        <taxon>Bacteria</taxon>
        <taxon>Pseudomonadati</taxon>
        <taxon>Pseudomonadota</taxon>
        <taxon>Gammaproteobacteria</taxon>
        <taxon>Alteromonadales</taxon>
        <taxon>Echinimonadaceae</taxon>
        <taxon>Neiella</taxon>
    </lineage>
</organism>
<keyword evidence="3 9" id="KW-1003">Cell membrane</keyword>
<dbReference type="GO" id="GO:0033281">
    <property type="term" value="C:TAT protein transport complex"/>
    <property type="evidence" value="ECO:0007669"/>
    <property type="project" value="UniProtKB-UniRule"/>
</dbReference>
<name>A0A8J6QGN6_9GAMM</name>
<comment type="function">
    <text evidence="9">Part of the twin-arginine translocation (Tat) system that transports large folded proteins containing a characteristic twin-arginine motif in their signal peptide across membranes. TatA could form the protein-conducting channel of the Tat system.</text>
</comment>
<dbReference type="Proteomes" id="UP000638014">
    <property type="component" value="Unassembled WGS sequence"/>
</dbReference>
<evidence type="ECO:0000256" key="8">
    <source>
        <dbReference type="ARBA" id="ARBA00023136"/>
    </source>
</evidence>
<keyword evidence="12" id="KW-1185">Reference proteome</keyword>
<evidence type="ECO:0000313" key="12">
    <source>
        <dbReference type="Proteomes" id="UP000638014"/>
    </source>
</evidence>
<dbReference type="GO" id="GO:0008320">
    <property type="term" value="F:protein transmembrane transporter activity"/>
    <property type="evidence" value="ECO:0007669"/>
    <property type="project" value="UniProtKB-UniRule"/>
</dbReference>
<accession>A0A8J6QGN6</accession>
<keyword evidence="7 9" id="KW-0811">Translocation</keyword>
<dbReference type="HAMAP" id="MF_00236">
    <property type="entry name" value="TatA_E"/>
    <property type="match status" value="1"/>
</dbReference>
<dbReference type="NCBIfam" id="NF002813">
    <property type="entry name" value="PRK02958.1"/>
    <property type="match status" value="1"/>
</dbReference>
<evidence type="ECO:0000256" key="1">
    <source>
        <dbReference type="ARBA" id="ARBA00004162"/>
    </source>
</evidence>
<evidence type="ECO:0000256" key="9">
    <source>
        <dbReference type="HAMAP-Rule" id="MF_00236"/>
    </source>
</evidence>
<dbReference type="PANTHER" id="PTHR42982:SF1">
    <property type="entry name" value="SEC-INDEPENDENT PROTEIN TRANSLOCASE PROTEIN TATA"/>
    <property type="match status" value="1"/>
</dbReference>
<keyword evidence="8 9" id="KW-0472">Membrane</keyword>
<proteinExistence type="inferred from homology"/>
<comment type="caution">
    <text evidence="11">The sequence shown here is derived from an EMBL/GenBank/DDBJ whole genome shotgun (WGS) entry which is preliminary data.</text>
</comment>
<comment type="subcellular location">
    <subcellularLocation>
        <location evidence="1 9">Cell membrane</location>
        <topology evidence="1 9">Single-pass membrane protein</topology>
    </subcellularLocation>
</comment>
<evidence type="ECO:0000313" key="11">
    <source>
        <dbReference type="EMBL" id="MBD1388017.1"/>
    </source>
</evidence>
<reference evidence="11" key="1">
    <citation type="submission" date="2020-09" db="EMBL/GenBank/DDBJ databases">
        <title>A novel bacterium of genus Neiella, isolated from South China Sea.</title>
        <authorList>
            <person name="Huang H."/>
            <person name="Mo K."/>
            <person name="Hu Y."/>
        </authorList>
    </citation>
    <scope>NUCLEOTIDE SEQUENCE</scope>
    <source>
        <strain evidence="11">HB171785</strain>
    </source>
</reference>
<evidence type="ECO:0000256" key="3">
    <source>
        <dbReference type="ARBA" id="ARBA00022475"/>
    </source>
</evidence>
<evidence type="ECO:0000256" key="10">
    <source>
        <dbReference type="SAM" id="MobiDB-lite"/>
    </source>
</evidence>
<dbReference type="PANTHER" id="PTHR42982">
    <property type="entry name" value="SEC-INDEPENDENT PROTEIN TRANSLOCASE PROTEIN TATA"/>
    <property type="match status" value="1"/>
</dbReference>
<dbReference type="RefSeq" id="WP_191143136.1">
    <property type="nucleotide sequence ID" value="NZ_JACXAF010000001.1"/>
</dbReference>
<gene>
    <name evidence="9 11" type="primary">tatA</name>
    <name evidence="11" type="ORF">IC617_01105</name>
</gene>
<comment type="subunit">
    <text evidence="9">The Tat system comprises two distinct complexes: a TatABC complex, containing multiple copies of TatA, TatB and TatC subunits, and a separate TatA complex, containing only TatA subunits. Substrates initially bind to the TatABC complex, which probably triggers association of the separate TatA complex to form the active translocon.</text>
</comment>
<evidence type="ECO:0000256" key="5">
    <source>
        <dbReference type="ARBA" id="ARBA00022927"/>
    </source>
</evidence>
<evidence type="ECO:0000256" key="6">
    <source>
        <dbReference type="ARBA" id="ARBA00022989"/>
    </source>
</evidence>
<dbReference type="Pfam" id="PF02416">
    <property type="entry name" value="TatA_B_E"/>
    <property type="match status" value="1"/>
</dbReference>
<keyword evidence="5 9" id="KW-0653">Protein transport</keyword>
<dbReference type="InterPro" id="IPR006312">
    <property type="entry name" value="TatA/E"/>
</dbReference>
<feature type="compositionally biased region" description="Basic and acidic residues" evidence="10">
    <location>
        <begin position="40"/>
        <end position="52"/>
    </location>
</feature>
<evidence type="ECO:0000256" key="2">
    <source>
        <dbReference type="ARBA" id="ARBA00022448"/>
    </source>
</evidence>